<dbReference type="Pfam" id="PF20700">
    <property type="entry name" value="Mutator"/>
    <property type="match status" value="1"/>
</dbReference>
<organism evidence="2 3">
    <name type="scientific">Anaeramoeba flamelloides</name>
    <dbReference type="NCBI Taxonomy" id="1746091"/>
    <lineage>
        <taxon>Eukaryota</taxon>
        <taxon>Metamonada</taxon>
        <taxon>Anaeramoebidae</taxon>
        <taxon>Anaeramoeba</taxon>
    </lineage>
</organism>
<protein>
    <recommendedName>
        <fullName evidence="1">Mutator-like transposase domain-containing protein</fullName>
    </recommendedName>
</protein>
<dbReference type="InterPro" id="IPR049012">
    <property type="entry name" value="Mutator_transp_dom"/>
</dbReference>
<gene>
    <name evidence="2" type="ORF">M0813_12060</name>
</gene>
<evidence type="ECO:0000313" key="3">
    <source>
        <dbReference type="Proteomes" id="UP001150062"/>
    </source>
</evidence>
<reference evidence="2" key="1">
    <citation type="submission" date="2022-08" db="EMBL/GenBank/DDBJ databases">
        <title>Novel sulfate-reducing endosymbionts in the free-living metamonad Anaeramoeba.</title>
        <authorList>
            <person name="Jerlstrom-Hultqvist J."/>
            <person name="Cepicka I."/>
            <person name="Gallot-Lavallee L."/>
            <person name="Salas-Leiva D."/>
            <person name="Curtis B.A."/>
            <person name="Zahonova K."/>
            <person name="Pipaliya S."/>
            <person name="Dacks J."/>
            <person name="Roger A.J."/>
        </authorList>
    </citation>
    <scope>NUCLEOTIDE SEQUENCE</scope>
    <source>
        <strain evidence="2">Schooner1</strain>
    </source>
</reference>
<name>A0ABQ8ZCY7_9EUKA</name>
<dbReference type="EMBL" id="JAOAOG010000017">
    <property type="protein sequence ID" value="KAJ6254751.1"/>
    <property type="molecule type" value="Genomic_DNA"/>
</dbReference>
<keyword evidence="3" id="KW-1185">Reference proteome</keyword>
<evidence type="ECO:0000259" key="1">
    <source>
        <dbReference type="Pfam" id="PF20700"/>
    </source>
</evidence>
<accession>A0ABQ8ZCY7</accession>
<dbReference type="PANTHER" id="PTHR31751">
    <property type="entry name" value="SI:CH211-108C17.2-RELATED-RELATED"/>
    <property type="match status" value="1"/>
</dbReference>
<evidence type="ECO:0000313" key="2">
    <source>
        <dbReference type="EMBL" id="KAJ6254751.1"/>
    </source>
</evidence>
<proteinExistence type="predicted"/>
<dbReference type="Proteomes" id="UP001150062">
    <property type="component" value="Unassembled WGS sequence"/>
</dbReference>
<feature type="domain" description="Mutator-like transposase" evidence="1">
    <location>
        <begin position="149"/>
        <end position="340"/>
    </location>
</feature>
<sequence length="368" mass="43085">MKSMNLLLIQKFDYSFLEKNLLAVVQRMIIFRKKTKKKINKGWLEKEVLLEKQLRSVGRRKKRKLTRDATGKFSSLRKRKGPIEFMHSGPNIVELHLILQSMNRGYSGTILDELGLMGRNAYFRHCSYMEGVFHDVCLSYFFMMVDICGNSDIVIGFDGRWNARRHATQCTVGFLVLDGPKILIGKFILVLSCQRSKEKEKKENEFFSYVELPSCKMEGYLLQKGLKYLNENGVNIFSFCHDQDSCAAKIVRQEYGNEVEETLDINHFLISQKKRIDKWRTESPDLKILIRCFSFSKHFSKRMTNWIRFSLNESEGDSEVCLNLIKSFVFHAEGNHTHCLPDICKQSTRFDFLNENSRILVKKNNYCR</sequence>
<comment type="caution">
    <text evidence="2">The sequence shown here is derived from an EMBL/GenBank/DDBJ whole genome shotgun (WGS) entry which is preliminary data.</text>
</comment>